<keyword evidence="5 9" id="KW-0812">Transmembrane</keyword>
<dbReference type="AlphaFoldDB" id="A0AAV2HMQ5"/>
<dbReference type="PANTHER" id="PTHR13121">
    <property type="entry name" value="GPI TRANSAMIDASE COMPONENT PIG-U"/>
    <property type="match status" value="1"/>
</dbReference>
<keyword evidence="6" id="KW-0256">Endoplasmic reticulum</keyword>
<feature type="transmembrane region" description="Helical" evidence="9">
    <location>
        <begin position="265"/>
        <end position="284"/>
    </location>
</feature>
<dbReference type="GO" id="GO:0042765">
    <property type="term" value="C:GPI-anchor transamidase complex"/>
    <property type="evidence" value="ECO:0007669"/>
    <property type="project" value="InterPro"/>
</dbReference>
<dbReference type="EMBL" id="CAXITT010000180">
    <property type="protein sequence ID" value="CAL1534722.1"/>
    <property type="molecule type" value="Genomic_DNA"/>
</dbReference>
<evidence type="ECO:0000256" key="2">
    <source>
        <dbReference type="ARBA" id="ARBA00004687"/>
    </source>
</evidence>
<protein>
    <recommendedName>
        <fullName evidence="12">Phosphatidylinositol glycan anchor biosynthesis class U protein</fullName>
    </recommendedName>
</protein>
<keyword evidence="7 9" id="KW-1133">Transmembrane helix</keyword>
<evidence type="ECO:0000256" key="6">
    <source>
        <dbReference type="ARBA" id="ARBA00022824"/>
    </source>
</evidence>
<evidence type="ECO:0000256" key="9">
    <source>
        <dbReference type="SAM" id="Phobius"/>
    </source>
</evidence>
<keyword evidence="8 9" id="KW-0472">Membrane</keyword>
<reference evidence="10 11" key="1">
    <citation type="submission" date="2024-04" db="EMBL/GenBank/DDBJ databases">
        <authorList>
            <consortium name="Genoscope - CEA"/>
            <person name="William W."/>
        </authorList>
    </citation>
    <scope>NUCLEOTIDE SEQUENCE [LARGE SCALE GENOMIC DNA]</scope>
</reference>
<comment type="subcellular location">
    <subcellularLocation>
        <location evidence="1">Endoplasmic reticulum membrane</location>
        <topology evidence="1">Multi-pass membrane protein</topology>
    </subcellularLocation>
</comment>
<feature type="transmembrane region" description="Helical" evidence="9">
    <location>
        <begin position="365"/>
        <end position="385"/>
    </location>
</feature>
<feature type="transmembrane region" description="Helical" evidence="9">
    <location>
        <begin position="391"/>
        <end position="416"/>
    </location>
</feature>
<comment type="pathway">
    <text evidence="2">Glycolipid biosynthesis; glycosylphosphatidylinositol-anchor biosynthesis.</text>
</comment>
<keyword evidence="4" id="KW-0337">GPI-anchor biosynthesis</keyword>
<evidence type="ECO:0000256" key="4">
    <source>
        <dbReference type="ARBA" id="ARBA00022502"/>
    </source>
</evidence>
<evidence type="ECO:0000256" key="3">
    <source>
        <dbReference type="ARBA" id="ARBA00010026"/>
    </source>
</evidence>
<sequence length="441" mass="50589">MAVLGAYFLGTFGIFLRIVLMKTNFPKWLQSRNEVVTPVTSWERVEEGFSLQKQFISPYSGDMFHETPLALRCLKLAYYFPFDGVKTFFIVIDILTMIFLYRIASAFGDQMLKEQAAEKSEYSPKAESLLVTAKQLSMLPSTLIAVHVFNPFSIMTTLAMTTSSVSNLMTLLTFYYLIKGNKLMCTLFLALSTYQTLYPLVLIVPVALHFYRNSISSTSAQSFVSGEAVSSYIITSSMFLILFGFLIGVSYVLEGSWDFLFSTYGFILTVPDLTPNTGIFWYFFTEMFDHFRTFFVCVFQMNAFIYTIPLAVKFTKRPLFLMYVLMFLTSIFKSYPSYGDAALYISLLPLWKHTFCYLRNTLMIVGMFMCCIVLSPILYHLWIFAGSANANFYFAITLTYSTAQILLFTDLLFAYIRWEYGLYNGKDIRNPDGSKTLIILE</sequence>
<dbReference type="Pfam" id="PF06728">
    <property type="entry name" value="PIG-U"/>
    <property type="match status" value="1"/>
</dbReference>
<dbReference type="InterPro" id="IPR009600">
    <property type="entry name" value="PIG-U"/>
</dbReference>
<comment type="caution">
    <text evidence="10">The sequence shown here is derived from an EMBL/GenBank/DDBJ whole genome shotgun (WGS) entry which is preliminary data.</text>
</comment>
<feature type="transmembrane region" description="Helical" evidence="9">
    <location>
        <begin position="231"/>
        <end position="253"/>
    </location>
</feature>
<evidence type="ECO:0000313" key="11">
    <source>
        <dbReference type="Proteomes" id="UP001497497"/>
    </source>
</evidence>
<accession>A0AAV2HMQ5</accession>
<evidence type="ECO:0000256" key="7">
    <source>
        <dbReference type="ARBA" id="ARBA00022989"/>
    </source>
</evidence>
<name>A0AAV2HMQ5_LYMST</name>
<evidence type="ECO:0000313" key="10">
    <source>
        <dbReference type="EMBL" id="CAL1534722.1"/>
    </source>
</evidence>
<dbReference type="Proteomes" id="UP001497497">
    <property type="component" value="Unassembled WGS sequence"/>
</dbReference>
<evidence type="ECO:0000256" key="5">
    <source>
        <dbReference type="ARBA" id="ARBA00022692"/>
    </source>
</evidence>
<evidence type="ECO:0000256" key="1">
    <source>
        <dbReference type="ARBA" id="ARBA00004477"/>
    </source>
</evidence>
<gene>
    <name evidence="10" type="ORF">GSLYS_00008682001</name>
</gene>
<dbReference type="GO" id="GO:0006506">
    <property type="term" value="P:GPI anchor biosynthetic process"/>
    <property type="evidence" value="ECO:0007669"/>
    <property type="project" value="UniProtKB-KW"/>
</dbReference>
<evidence type="ECO:0000256" key="8">
    <source>
        <dbReference type="ARBA" id="ARBA00023136"/>
    </source>
</evidence>
<feature type="transmembrane region" description="Helical" evidence="9">
    <location>
        <begin position="185"/>
        <end position="211"/>
    </location>
</feature>
<feature type="transmembrane region" description="Helical" evidence="9">
    <location>
        <begin position="155"/>
        <end position="178"/>
    </location>
</feature>
<proteinExistence type="inferred from homology"/>
<keyword evidence="11" id="KW-1185">Reference proteome</keyword>
<feature type="transmembrane region" description="Helical" evidence="9">
    <location>
        <begin position="290"/>
        <end position="312"/>
    </location>
</feature>
<organism evidence="10 11">
    <name type="scientific">Lymnaea stagnalis</name>
    <name type="common">Great pond snail</name>
    <name type="synonym">Helix stagnalis</name>
    <dbReference type="NCBI Taxonomy" id="6523"/>
    <lineage>
        <taxon>Eukaryota</taxon>
        <taxon>Metazoa</taxon>
        <taxon>Spiralia</taxon>
        <taxon>Lophotrochozoa</taxon>
        <taxon>Mollusca</taxon>
        <taxon>Gastropoda</taxon>
        <taxon>Heterobranchia</taxon>
        <taxon>Euthyneura</taxon>
        <taxon>Panpulmonata</taxon>
        <taxon>Hygrophila</taxon>
        <taxon>Lymnaeoidea</taxon>
        <taxon>Lymnaeidae</taxon>
        <taxon>Lymnaea</taxon>
    </lineage>
</organism>
<dbReference type="PANTHER" id="PTHR13121:SF0">
    <property type="entry name" value="PHOSPHATIDYLINOSITOL GLYCAN ANCHOR BIOSYNTHESIS CLASS U PROTEIN"/>
    <property type="match status" value="1"/>
</dbReference>
<comment type="similarity">
    <text evidence="3">Belongs to the PIGU family.</text>
</comment>
<evidence type="ECO:0008006" key="12">
    <source>
        <dbReference type="Google" id="ProtNLM"/>
    </source>
</evidence>
<dbReference type="GO" id="GO:0016255">
    <property type="term" value="P:attachment of GPI anchor to protein"/>
    <property type="evidence" value="ECO:0007669"/>
    <property type="project" value="InterPro"/>
</dbReference>
<feature type="transmembrane region" description="Helical" evidence="9">
    <location>
        <begin position="88"/>
        <end position="108"/>
    </location>
</feature>